<dbReference type="Pfam" id="PF13618">
    <property type="entry name" value="Gluconate_2-dh3"/>
    <property type="match status" value="1"/>
</dbReference>
<sequence>MNRRQALRNIGFGAGIIVIGPTTLSLLQSCKNDPEYDWQPVFLTAGHGLVLKKILDVILPTTDTPGANDVNVAQFIDAYMNEVPSPEDREEFQRAARAFSQAFKNATEKEAEKGESVDFENVVAKFLKATPAEKENFIKRNGETQDPMDKSPDTDEELFSPEEADALAFSYLKNVRDMGIWAWKTSEEIGENVLWYDPIPGEYIPCGPVEELGNGKAMSL</sequence>
<reference evidence="1" key="1">
    <citation type="submission" date="2021-12" db="EMBL/GenBank/DDBJ databases">
        <title>Description of Gramella crocea sp. nov., a new bacterium isolated from activated sludge.</title>
        <authorList>
            <person name="Zhang X."/>
        </authorList>
    </citation>
    <scope>NUCLEOTIDE SEQUENCE</scope>
    <source>
        <strain evidence="1">YB25</strain>
    </source>
</reference>
<dbReference type="RefSeq" id="WP_240098711.1">
    <property type="nucleotide sequence ID" value="NZ_JAJSON010000020.1"/>
</dbReference>
<keyword evidence="2" id="KW-1185">Reference proteome</keyword>
<organism evidence="1 2">
    <name type="scientific">Christiangramia crocea</name>
    <dbReference type="NCBI Taxonomy" id="2904124"/>
    <lineage>
        <taxon>Bacteria</taxon>
        <taxon>Pseudomonadati</taxon>
        <taxon>Bacteroidota</taxon>
        <taxon>Flavobacteriia</taxon>
        <taxon>Flavobacteriales</taxon>
        <taxon>Flavobacteriaceae</taxon>
        <taxon>Christiangramia</taxon>
    </lineage>
</organism>
<dbReference type="PROSITE" id="PS51257">
    <property type="entry name" value="PROKAR_LIPOPROTEIN"/>
    <property type="match status" value="1"/>
</dbReference>
<comment type="caution">
    <text evidence="1">The sequence shown here is derived from an EMBL/GenBank/DDBJ whole genome shotgun (WGS) entry which is preliminary data.</text>
</comment>
<gene>
    <name evidence="1" type="ORF">LU635_10005</name>
</gene>
<proteinExistence type="predicted"/>
<dbReference type="AlphaFoldDB" id="A0A9X2A630"/>
<dbReference type="InterPro" id="IPR027056">
    <property type="entry name" value="Gluconate_2DH_su3"/>
</dbReference>
<name>A0A9X2A630_9FLAO</name>
<protein>
    <submittedName>
        <fullName evidence="1">Gluconate 2-dehydrogenase subunit 3 family protein</fullName>
    </submittedName>
</protein>
<dbReference type="Proteomes" id="UP001139344">
    <property type="component" value="Unassembled WGS sequence"/>
</dbReference>
<evidence type="ECO:0000313" key="1">
    <source>
        <dbReference type="EMBL" id="MCG9971969.1"/>
    </source>
</evidence>
<accession>A0A9X2A630</accession>
<dbReference type="EMBL" id="JAJSON010000020">
    <property type="protein sequence ID" value="MCG9971969.1"/>
    <property type="molecule type" value="Genomic_DNA"/>
</dbReference>
<evidence type="ECO:0000313" key="2">
    <source>
        <dbReference type="Proteomes" id="UP001139344"/>
    </source>
</evidence>